<dbReference type="KEGG" id="bcau:I6G59_01970"/>
<gene>
    <name evidence="1" type="ORF">I6G59_01970</name>
</gene>
<dbReference type="Proteomes" id="UP000594979">
    <property type="component" value="Chromosome"/>
</dbReference>
<organism evidence="1 2">
    <name type="scientific">Brevibacterium casei</name>
    <dbReference type="NCBI Taxonomy" id="33889"/>
    <lineage>
        <taxon>Bacteria</taxon>
        <taxon>Bacillati</taxon>
        <taxon>Actinomycetota</taxon>
        <taxon>Actinomycetes</taxon>
        <taxon>Micrococcales</taxon>
        <taxon>Brevibacteriaceae</taxon>
        <taxon>Brevibacterium</taxon>
    </lineage>
</organism>
<accession>A0A7T2TI19</accession>
<name>A0A7T2TI19_9MICO</name>
<dbReference type="RefSeq" id="WP_144589348.1">
    <property type="nucleotide sequence ID" value="NZ_CP065682.1"/>
</dbReference>
<dbReference type="EMBL" id="CP065682">
    <property type="protein sequence ID" value="QPS34124.1"/>
    <property type="molecule type" value="Genomic_DNA"/>
</dbReference>
<evidence type="ECO:0000313" key="1">
    <source>
        <dbReference type="EMBL" id="QPS34124.1"/>
    </source>
</evidence>
<sequence>MERRSGAAMSRYVRTSGGLQDFRVAQSLVLDSRHLVNVSVRWQFAPPAKKVCVLPVIGAPEGTRIEMEVGEFKLSEPKVKFIHPDGWIRRLCVNSNHDEIRGTHKHHIVNGDLESAYEPNDIPSLPLSRHVRTGVHREILEAFLGECNIGLGPNYRWAEPYPNQEK</sequence>
<dbReference type="AlphaFoldDB" id="A0A7T2TI19"/>
<proteinExistence type="predicted"/>
<evidence type="ECO:0000313" key="2">
    <source>
        <dbReference type="Proteomes" id="UP000594979"/>
    </source>
</evidence>
<protein>
    <submittedName>
        <fullName evidence="1">Uncharacterized protein</fullName>
    </submittedName>
</protein>
<reference evidence="1 2" key="1">
    <citation type="submission" date="2020-12" db="EMBL/GenBank/DDBJ databases">
        <title>FDA dAtabase for Regulatory Grade micrObial Sequences (FDA-ARGOS): Supporting development and validation of Infectious Disease Dx tests.</title>
        <authorList>
            <person name="Sproer C."/>
            <person name="Gronow S."/>
            <person name="Severitt S."/>
            <person name="Schroder I."/>
            <person name="Tallon L."/>
            <person name="Sadzewicz L."/>
            <person name="Zhao X."/>
            <person name="Boylan J."/>
            <person name="Ott S."/>
            <person name="Bowen H."/>
            <person name="Vavikolanu K."/>
            <person name="Mehta A."/>
            <person name="Aluvathingal J."/>
            <person name="Nadendla S."/>
            <person name="Lowell S."/>
            <person name="Myers T."/>
            <person name="Yan Y."/>
            <person name="Sichtig H."/>
        </authorList>
    </citation>
    <scope>NUCLEOTIDE SEQUENCE [LARGE SCALE GENOMIC DNA]</scope>
    <source>
        <strain evidence="1 2">FDAARGOS_902</strain>
    </source>
</reference>